<feature type="transmembrane region" description="Helical" evidence="5">
    <location>
        <begin position="118"/>
        <end position="139"/>
    </location>
</feature>
<proteinExistence type="predicted"/>
<gene>
    <name evidence="7" type="ORF">DW084_11915</name>
</gene>
<dbReference type="PANTHER" id="PTHR43027">
    <property type="entry name" value="DOXORUBICIN RESISTANCE ABC TRANSPORTER PERMEASE PROTEIN DRRC-RELATED"/>
    <property type="match status" value="1"/>
</dbReference>
<evidence type="ECO:0000313" key="7">
    <source>
        <dbReference type="EMBL" id="RHK05833.1"/>
    </source>
</evidence>
<feature type="transmembrane region" description="Helical" evidence="5">
    <location>
        <begin position="83"/>
        <end position="106"/>
    </location>
</feature>
<dbReference type="InterPro" id="IPR013525">
    <property type="entry name" value="ABC2_TM"/>
</dbReference>
<protein>
    <submittedName>
        <fullName evidence="7">ABC transporter permease</fullName>
    </submittedName>
</protein>
<evidence type="ECO:0000256" key="2">
    <source>
        <dbReference type="ARBA" id="ARBA00022692"/>
    </source>
</evidence>
<comment type="caution">
    <text evidence="7">The sequence shown here is derived from an EMBL/GenBank/DDBJ whole genome shotgun (WGS) entry which is preliminary data.</text>
</comment>
<sequence>MPIFIYSLKRSMRNKAAIVTQFVLPLVLIFFRPLWQNEQANGLGLLALIMMSSSVFMTQSILNDREDGVIVRILTSPITMLHYLSQNLLSAVLPLIVQTTIILAIGKGLYSWSWELTAGLLIIYTIFGFVSVAFAFAWYTVFKSKESTNSIFMIFYSIIAIIGGLVFPLELLPELIQRFSMLFPAFWVSKSLTELVGYGINQQFLFFQLILLLFAGTFLLFGGKRSLV</sequence>
<keyword evidence="4 5" id="KW-0472">Membrane</keyword>
<keyword evidence="2 5" id="KW-0812">Transmembrane</keyword>
<accession>A0A415ER61</accession>
<dbReference type="GO" id="GO:0140359">
    <property type="term" value="F:ABC-type transporter activity"/>
    <property type="evidence" value="ECO:0007669"/>
    <property type="project" value="InterPro"/>
</dbReference>
<evidence type="ECO:0000259" key="6">
    <source>
        <dbReference type="Pfam" id="PF12698"/>
    </source>
</evidence>
<evidence type="ECO:0000256" key="3">
    <source>
        <dbReference type="ARBA" id="ARBA00022989"/>
    </source>
</evidence>
<feature type="domain" description="ABC-2 type transporter transmembrane" evidence="6">
    <location>
        <begin position="44"/>
        <end position="221"/>
    </location>
</feature>
<feature type="transmembrane region" description="Helical" evidence="5">
    <location>
        <begin position="151"/>
        <end position="169"/>
    </location>
</feature>
<dbReference type="GO" id="GO:0016020">
    <property type="term" value="C:membrane"/>
    <property type="evidence" value="ECO:0007669"/>
    <property type="project" value="UniProtKB-SubCell"/>
</dbReference>
<evidence type="ECO:0000256" key="1">
    <source>
        <dbReference type="ARBA" id="ARBA00004141"/>
    </source>
</evidence>
<evidence type="ECO:0000256" key="5">
    <source>
        <dbReference type="SAM" id="Phobius"/>
    </source>
</evidence>
<evidence type="ECO:0000313" key="8">
    <source>
        <dbReference type="Proteomes" id="UP000286288"/>
    </source>
</evidence>
<feature type="transmembrane region" description="Helical" evidence="5">
    <location>
        <begin position="16"/>
        <end position="35"/>
    </location>
</feature>
<name>A0A415ER61_ENTCA</name>
<organism evidence="7 8">
    <name type="scientific">Enterococcus casseliflavus</name>
    <name type="common">Enterococcus flavescens</name>
    <dbReference type="NCBI Taxonomy" id="37734"/>
    <lineage>
        <taxon>Bacteria</taxon>
        <taxon>Bacillati</taxon>
        <taxon>Bacillota</taxon>
        <taxon>Bacilli</taxon>
        <taxon>Lactobacillales</taxon>
        <taxon>Enterococcaceae</taxon>
        <taxon>Enterococcus</taxon>
    </lineage>
</organism>
<dbReference type="InterPro" id="IPR052902">
    <property type="entry name" value="ABC-2_transporter"/>
</dbReference>
<feature type="transmembrane region" description="Helical" evidence="5">
    <location>
        <begin position="41"/>
        <end position="62"/>
    </location>
</feature>
<dbReference type="PANTHER" id="PTHR43027:SF1">
    <property type="entry name" value="DOXORUBICIN RESISTANCE ABC TRANSPORTER PERMEASE PROTEIN DRRC-RELATED"/>
    <property type="match status" value="1"/>
</dbReference>
<dbReference type="Pfam" id="PF12698">
    <property type="entry name" value="ABC2_membrane_3"/>
    <property type="match status" value="1"/>
</dbReference>
<comment type="subcellular location">
    <subcellularLocation>
        <location evidence="1">Membrane</location>
        <topology evidence="1">Multi-pass membrane protein</topology>
    </subcellularLocation>
</comment>
<dbReference type="Proteomes" id="UP000286288">
    <property type="component" value="Unassembled WGS sequence"/>
</dbReference>
<dbReference type="EMBL" id="QRMZ01000015">
    <property type="protein sequence ID" value="RHK05833.1"/>
    <property type="molecule type" value="Genomic_DNA"/>
</dbReference>
<evidence type="ECO:0000256" key="4">
    <source>
        <dbReference type="ARBA" id="ARBA00023136"/>
    </source>
</evidence>
<dbReference type="AlphaFoldDB" id="A0A415ER61"/>
<reference evidence="7 8" key="1">
    <citation type="submission" date="2018-08" db="EMBL/GenBank/DDBJ databases">
        <title>A genome reference for cultivated species of the human gut microbiota.</title>
        <authorList>
            <person name="Zou Y."/>
            <person name="Xue W."/>
            <person name="Luo G."/>
        </authorList>
    </citation>
    <scope>NUCLEOTIDE SEQUENCE [LARGE SCALE GENOMIC DNA]</scope>
    <source>
        <strain evidence="7 8">AF48-16</strain>
    </source>
</reference>
<feature type="transmembrane region" description="Helical" evidence="5">
    <location>
        <begin position="204"/>
        <end position="223"/>
    </location>
</feature>
<dbReference type="RefSeq" id="WP_005225604.1">
    <property type="nucleotide sequence ID" value="NZ_CP032739.1"/>
</dbReference>
<keyword evidence="3 5" id="KW-1133">Transmembrane helix</keyword>